<comment type="caution">
    <text evidence="2">The sequence shown here is derived from an EMBL/GenBank/DDBJ whole genome shotgun (WGS) entry which is preliminary data.</text>
</comment>
<proteinExistence type="predicted"/>
<keyword evidence="3" id="KW-1185">Reference proteome</keyword>
<gene>
    <name evidence="2" type="ORF">RRG08_010163</name>
</gene>
<dbReference type="EMBL" id="JAWDGP010001711">
    <property type="protein sequence ID" value="KAK3788914.1"/>
    <property type="molecule type" value="Genomic_DNA"/>
</dbReference>
<protein>
    <submittedName>
        <fullName evidence="2">Uncharacterized protein</fullName>
    </submittedName>
</protein>
<sequence>MANATEKPELESLRKAQSVTTNIPYSPTDAQSQEGQSTAILSRWLWSAGHALSILGENACATSCMLDVLSYACAARRGSLAPDTRPNCSGVSRRPDADSGLNHGPVTHQTATDATLSLPVSPFFYKTPILRFSRGRLKSTRTFLNQVLSPNHPRPATQLWPGIFRYFPTPSPSACGAIQPSTST</sequence>
<evidence type="ECO:0000313" key="3">
    <source>
        <dbReference type="Proteomes" id="UP001283361"/>
    </source>
</evidence>
<dbReference type="Proteomes" id="UP001283361">
    <property type="component" value="Unassembled WGS sequence"/>
</dbReference>
<name>A0AAE1AJ68_9GAST</name>
<organism evidence="2 3">
    <name type="scientific">Elysia crispata</name>
    <name type="common">lettuce slug</name>
    <dbReference type="NCBI Taxonomy" id="231223"/>
    <lineage>
        <taxon>Eukaryota</taxon>
        <taxon>Metazoa</taxon>
        <taxon>Spiralia</taxon>
        <taxon>Lophotrochozoa</taxon>
        <taxon>Mollusca</taxon>
        <taxon>Gastropoda</taxon>
        <taxon>Heterobranchia</taxon>
        <taxon>Euthyneura</taxon>
        <taxon>Panpulmonata</taxon>
        <taxon>Sacoglossa</taxon>
        <taxon>Placobranchoidea</taxon>
        <taxon>Plakobranchidae</taxon>
        <taxon>Elysia</taxon>
    </lineage>
</organism>
<evidence type="ECO:0000256" key="1">
    <source>
        <dbReference type="SAM" id="MobiDB-lite"/>
    </source>
</evidence>
<reference evidence="2" key="1">
    <citation type="journal article" date="2023" name="G3 (Bethesda)">
        <title>A reference genome for the long-term kleptoplast-retaining sea slug Elysia crispata morphotype clarki.</title>
        <authorList>
            <person name="Eastman K.E."/>
            <person name="Pendleton A.L."/>
            <person name="Shaikh M.A."/>
            <person name="Suttiyut T."/>
            <person name="Ogas R."/>
            <person name="Tomko P."/>
            <person name="Gavelis G."/>
            <person name="Widhalm J.R."/>
            <person name="Wisecaver J.H."/>
        </authorList>
    </citation>
    <scope>NUCLEOTIDE SEQUENCE</scope>
    <source>
        <strain evidence="2">ECLA1</strain>
    </source>
</reference>
<evidence type="ECO:0000313" key="2">
    <source>
        <dbReference type="EMBL" id="KAK3788914.1"/>
    </source>
</evidence>
<dbReference type="AlphaFoldDB" id="A0AAE1AJ68"/>
<accession>A0AAE1AJ68</accession>
<feature type="region of interest" description="Disordered" evidence="1">
    <location>
        <begin position="83"/>
        <end position="102"/>
    </location>
</feature>